<evidence type="ECO:0000313" key="2">
    <source>
        <dbReference type="EMBL" id="MFC3832850.1"/>
    </source>
</evidence>
<dbReference type="PANTHER" id="PTHR30619">
    <property type="entry name" value="DNA INTERNALIZATION/COMPETENCE PROTEIN COMEC/REC2"/>
    <property type="match status" value="1"/>
</dbReference>
<keyword evidence="3" id="KW-1185">Reference proteome</keyword>
<dbReference type="SUPFAM" id="SSF56281">
    <property type="entry name" value="Metallo-hydrolase/oxidoreductase"/>
    <property type="match status" value="1"/>
</dbReference>
<dbReference type="EMBL" id="JBHRZG010000009">
    <property type="protein sequence ID" value="MFC3832850.1"/>
    <property type="molecule type" value="Genomic_DNA"/>
</dbReference>
<dbReference type="Gene3D" id="3.60.15.10">
    <property type="entry name" value="Ribonuclease Z/Hydroxyacylglutathione hydrolase-like"/>
    <property type="match status" value="1"/>
</dbReference>
<reference evidence="3" key="1">
    <citation type="journal article" date="2019" name="Int. J. Syst. Evol. Microbiol.">
        <title>The Global Catalogue of Microorganisms (GCM) 10K type strain sequencing project: providing services to taxonomists for standard genome sequencing and annotation.</title>
        <authorList>
            <consortium name="The Broad Institute Genomics Platform"/>
            <consortium name="The Broad Institute Genome Sequencing Center for Infectious Disease"/>
            <person name="Wu L."/>
            <person name="Ma J."/>
        </authorList>
    </citation>
    <scope>NUCLEOTIDE SEQUENCE [LARGE SCALE GENOMIC DNA]</scope>
    <source>
        <strain evidence="3">CCTCC AB 2017081</strain>
    </source>
</reference>
<comment type="caution">
    <text evidence="2">The sequence shown here is derived from an EMBL/GenBank/DDBJ whole genome shotgun (WGS) entry which is preliminary data.</text>
</comment>
<dbReference type="PANTHER" id="PTHR30619:SF1">
    <property type="entry name" value="RECOMBINATION PROTEIN 2"/>
    <property type="match status" value="1"/>
</dbReference>
<dbReference type="InterPro" id="IPR001279">
    <property type="entry name" value="Metallo-B-lactamas"/>
</dbReference>
<evidence type="ECO:0000259" key="1">
    <source>
        <dbReference type="Pfam" id="PF00753"/>
    </source>
</evidence>
<sequence length="497" mass="54958">MAGPAVPSVRMYRNGLDGETLGGLGDCFLLTLPGEDEPRHILIDCGLFLHSEKIKNRLHTTLLDIYTATGGHLHAIVLTHQHYDHLSGFILGFDKFKTFKVDEVWLAWTEDPADPQAAVLRHSLAVRTTTLQESTHALAGMYQGDKDRTMALQEVQNLLGFAGDTARGVSAPSVSDIMMQVAAHVSEQGGRVRYLSPGESWVLPASPTATRVFVLGPPRDPALLRRSDPHSGANKEVYLSQLLGHALASAAGTAAPNDPPLPFDERLRIDLKAGIETHYPAYNAQDATWRTLDASWISMATDLALNLDQDTNNTSLVLAFELSPGGDVLLFPGDAQVGNWLSWFDLQFAVTDTGQPEARSVDARALLARTAIYKVGHHGSHNATLKAQGLELMIHPNLVALIPVDEVFARSRGTKGWAMPYPEMYDELRRRTSFRVLRADQPMASEPPNGATPEDVAKWKEFTKRVTETPLYFEYRLNLEESHDRPRKSSRRHRTPK</sequence>
<feature type="domain" description="Metallo-beta-lactamase" evidence="1">
    <location>
        <begin position="26"/>
        <end position="89"/>
    </location>
</feature>
<dbReference type="Proteomes" id="UP001595803">
    <property type="component" value="Unassembled WGS sequence"/>
</dbReference>
<dbReference type="InterPro" id="IPR052159">
    <property type="entry name" value="Competence_DNA_uptake"/>
</dbReference>
<dbReference type="RefSeq" id="WP_322474754.1">
    <property type="nucleotide sequence ID" value="NZ_JBHRZG010000009.1"/>
</dbReference>
<dbReference type="InterPro" id="IPR036866">
    <property type="entry name" value="RibonucZ/Hydroxyglut_hydro"/>
</dbReference>
<dbReference type="Pfam" id="PF00753">
    <property type="entry name" value="Lactamase_B"/>
    <property type="match status" value="1"/>
</dbReference>
<gene>
    <name evidence="2" type="ORF">ACFOSB_08265</name>
</gene>
<evidence type="ECO:0000313" key="3">
    <source>
        <dbReference type="Proteomes" id="UP001595803"/>
    </source>
</evidence>
<accession>A0ABV7Z764</accession>
<name>A0ABV7Z764_9DEIO</name>
<proteinExistence type="predicted"/>
<protein>
    <submittedName>
        <fullName evidence="2">MBL fold metallo-hydrolase</fullName>
    </submittedName>
</protein>
<organism evidence="2 3">
    <name type="scientific">Deinococcus rufus</name>
    <dbReference type="NCBI Taxonomy" id="2136097"/>
    <lineage>
        <taxon>Bacteria</taxon>
        <taxon>Thermotogati</taxon>
        <taxon>Deinococcota</taxon>
        <taxon>Deinococci</taxon>
        <taxon>Deinococcales</taxon>
        <taxon>Deinococcaceae</taxon>
        <taxon>Deinococcus</taxon>
    </lineage>
</organism>